<dbReference type="RefSeq" id="XP_004181627.1">
    <property type="nucleotide sequence ID" value="XM_004181579.1"/>
</dbReference>
<proteinExistence type="predicted"/>
<dbReference type="EMBL" id="HE806322">
    <property type="protein sequence ID" value="CCH62108.1"/>
    <property type="molecule type" value="Genomic_DNA"/>
</dbReference>
<dbReference type="Pfam" id="PF15700">
    <property type="entry name" value="DUF4667"/>
    <property type="match status" value="1"/>
</dbReference>
<evidence type="ECO:0000313" key="2">
    <source>
        <dbReference type="EMBL" id="CCH62108.1"/>
    </source>
</evidence>
<feature type="region of interest" description="Disordered" evidence="1">
    <location>
        <begin position="162"/>
        <end position="181"/>
    </location>
</feature>
<feature type="region of interest" description="Disordered" evidence="1">
    <location>
        <begin position="85"/>
        <end position="106"/>
    </location>
</feature>
<dbReference type="KEGG" id="tbl:TBLA_0G01640"/>
<dbReference type="HOGENOM" id="CLU_1020069_0_0_1"/>
<sequence>MSRPLSAQLTIHYQPPAHVVQTVLTLADNPDNGSGSGSGNDNDNDNDNGHDHDHVSPNTTPLVSPATAAAAMCSSFPPNLLDLYQCVHDDDPSPDTLDGPDGPDGRLNSVEMQMQLSDTLEMPDALPMEMSDSLDYSDTMDGNCVETPCYSDSSRADSPLEFPKRGGVGHDHGSRTSHPALARTHTVSGLPRTALCPVSRNRRFSESVLSRRRSSFALQLPTHSGSYSGASRSLEDADNNSDIDLQCSCSRHHHRRNSIALKFNKPFFKEAGL</sequence>
<evidence type="ECO:0000256" key="1">
    <source>
        <dbReference type="SAM" id="MobiDB-lite"/>
    </source>
</evidence>
<organism evidence="2 3">
    <name type="scientific">Henningerozyma blattae (strain ATCC 34711 / CBS 6284 / DSM 70876 / NBRC 10599 / NRRL Y-10934 / UCD 77-7)</name>
    <name type="common">Yeast</name>
    <name type="synonym">Tetrapisispora blattae</name>
    <dbReference type="NCBI Taxonomy" id="1071380"/>
    <lineage>
        <taxon>Eukaryota</taxon>
        <taxon>Fungi</taxon>
        <taxon>Dikarya</taxon>
        <taxon>Ascomycota</taxon>
        <taxon>Saccharomycotina</taxon>
        <taxon>Saccharomycetes</taxon>
        <taxon>Saccharomycetales</taxon>
        <taxon>Saccharomycetaceae</taxon>
        <taxon>Henningerozyma</taxon>
    </lineage>
</organism>
<dbReference type="InParanoid" id="I2H6V6"/>
<feature type="region of interest" description="Disordered" evidence="1">
    <location>
        <begin position="27"/>
        <end position="63"/>
    </location>
</feature>
<keyword evidence="3" id="KW-1185">Reference proteome</keyword>
<gene>
    <name evidence="2" type="primary">TBLA0G01640</name>
    <name evidence="2" type="ORF">TBLA_0G01640</name>
</gene>
<dbReference type="Proteomes" id="UP000002866">
    <property type="component" value="Chromosome 7"/>
</dbReference>
<reference evidence="2 3" key="1">
    <citation type="journal article" date="2011" name="Proc. Natl. Acad. Sci. U.S.A.">
        <title>Evolutionary erosion of yeast sex chromosomes by mating-type switching accidents.</title>
        <authorList>
            <person name="Gordon J.L."/>
            <person name="Armisen D."/>
            <person name="Proux-Wera E."/>
            <person name="Oheigeartaigh S.S."/>
            <person name="Byrne K.P."/>
            <person name="Wolfe K.H."/>
        </authorList>
    </citation>
    <scope>NUCLEOTIDE SEQUENCE [LARGE SCALE GENOMIC DNA]</scope>
    <source>
        <strain evidence="3">ATCC 34711 / CBS 6284 / DSM 70876 / NBRC 10599 / NRRL Y-10934 / UCD 77-7</strain>
    </source>
</reference>
<dbReference type="GeneID" id="14497446"/>
<protein>
    <submittedName>
        <fullName evidence="2">Uncharacterized protein</fullName>
    </submittedName>
</protein>
<name>I2H6V6_HENB6</name>
<feature type="compositionally biased region" description="Basic and acidic residues" evidence="1">
    <location>
        <begin position="162"/>
        <end position="174"/>
    </location>
</feature>
<dbReference type="AlphaFoldDB" id="I2H6V6"/>
<dbReference type="InterPro" id="IPR031426">
    <property type="entry name" value="DUF4667"/>
</dbReference>
<dbReference type="OrthoDB" id="4070671at2759"/>
<accession>I2H6V6</accession>
<evidence type="ECO:0000313" key="3">
    <source>
        <dbReference type="Proteomes" id="UP000002866"/>
    </source>
</evidence>